<name>A0A087T8N8_STEMI</name>
<dbReference type="AlphaFoldDB" id="A0A087T8N8"/>
<reference evidence="1 2" key="1">
    <citation type="submission" date="2013-11" db="EMBL/GenBank/DDBJ databases">
        <title>Genome sequencing of Stegodyphus mimosarum.</title>
        <authorList>
            <person name="Bechsgaard J."/>
        </authorList>
    </citation>
    <scope>NUCLEOTIDE SEQUENCE [LARGE SCALE GENOMIC DNA]</scope>
</reference>
<organism evidence="1 2">
    <name type="scientific">Stegodyphus mimosarum</name>
    <name type="common">African social velvet spider</name>
    <dbReference type="NCBI Taxonomy" id="407821"/>
    <lineage>
        <taxon>Eukaryota</taxon>
        <taxon>Metazoa</taxon>
        <taxon>Ecdysozoa</taxon>
        <taxon>Arthropoda</taxon>
        <taxon>Chelicerata</taxon>
        <taxon>Arachnida</taxon>
        <taxon>Araneae</taxon>
        <taxon>Araneomorphae</taxon>
        <taxon>Entelegynae</taxon>
        <taxon>Eresoidea</taxon>
        <taxon>Eresidae</taxon>
        <taxon>Stegodyphus</taxon>
    </lineage>
</organism>
<evidence type="ECO:0000313" key="2">
    <source>
        <dbReference type="Proteomes" id="UP000054359"/>
    </source>
</evidence>
<evidence type="ECO:0000313" key="1">
    <source>
        <dbReference type="EMBL" id="KFM61477.1"/>
    </source>
</evidence>
<sequence length="120" mass="13619">MFEWFVKEEFPDVEFQYSGVIIEDGLTESEVCERITTPNPAILIDTTRRPRAIGNRAGPLVKKVARKMGIPTVSATYGKMKGIAEWENMSETEKQYLIQISPPGYIITQVVRDIATHQNM</sequence>
<keyword evidence="2" id="KW-1185">Reference proteome</keyword>
<gene>
    <name evidence="1" type="ORF">X975_00914</name>
</gene>
<accession>A0A087T8N8</accession>
<dbReference type="STRING" id="407821.A0A087T8N8"/>
<protein>
    <submittedName>
        <fullName evidence="1">Uncharacterized protein</fullName>
    </submittedName>
</protein>
<dbReference type="Proteomes" id="UP000054359">
    <property type="component" value="Unassembled WGS sequence"/>
</dbReference>
<feature type="non-terminal residue" evidence="1">
    <location>
        <position position="120"/>
    </location>
</feature>
<dbReference type="OrthoDB" id="6514156at2759"/>
<dbReference type="EMBL" id="KK113971">
    <property type="protein sequence ID" value="KFM61477.1"/>
    <property type="molecule type" value="Genomic_DNA"/>
</dbReference>
<proteinExistence type="predicted"/>